<reference evidence="4 5" key="1">
    <citation type="submission" date="2014-04" db="EMBL/GenBank/DDBJ databases">
        <title>Genome sequencing of Vibrio navarrensis strains.</title>
        <authorList>
            <person name="Gladney L.M."/>
            <person name="Katz L.S."/>
            <person name="Marino-Ramirez L."/>
            <person name="Jordan I.K."/>
        </authorList>
    </citation>
    <scope>NUCLEOTIDE SEQUENCE [LARGE SCALE GENOMIC DNA]</scope>
    <source>
        <strain evidence="4 5">ATCC 51183</strain>
    </source>
</reference>
<dbReference type="EMBL" id="ABNSCA010000004">
    <property type="protein sequence ID" value="ELN6932626.1"/>
    <property type="molecule type" value="Genomic_DNA"/>
</dbReference>
<dbReference type="eggNOG" id="COG3637">
    <property type="taxonomic scope" value="Bacteria"/>
</dbReference>
<evidence type="ECO:0000313" key="5">
    <source>
        <dbReference type="Proteomes" id="UP000029994"/>
    </source>
</evidence>
<gene>
    <name evidence="4" type="ORF">EA26_06710</name>
    <name evidence="3" type="ORF">RZY48_002019</name>
</gene>
<evidence type="ECO:0000313" key="4">
    <source>
        <dbReference type="EMBL" id="KGK11008.1"/>
    </source>
</evidence>
<feature type="chain" id="PRO_5001950690" evidence="1">
    <location>
        <begin position="25"/>
        <end position="303"/>
    </location>
</feature>
<feature type="domain" description="DUF3943" evidence="2">
    <location>
        <begin position="140"/>
        <end position="249"/>
    </location>
</feature>
<dbReference type="Proteomes" id="UP000029994">
    <property type="component" value="Unassembled WGS sequence"/>
</dbReference>
<dbReference type="STRING" id="29495.EA26_06710"/>
<name>A0A099LS07_9VIBR</name>
<dbReference type="InterPro" id="IPR025079">
    <property type="entry name" value="DUF3943"/>
</dbReference>
<keyword evidence="1" id="KW-0732">Signal</keyword>
<comment type="caution">
    <text evidence="4">The sequence shown here is derived from an EMBL/GenBank/DDBJ whole genome shotgun (WGS) entry which is preliminary data.</text>
</comment>
<evidence type="ECO:0000256" key="1">
    <source>
        <dbReference type="SAM" id="SignalP"/>
    </source>
</evidence>
<evidence type="ECO:0000313" key="3">
    <source>
        <dbReference type="EMBL" id="ELN6932626.1"/>
    </source>
</evidence>
<keyword evidence="4" id="KW-0436">Ligase</keyword>
<dbReference type="AlphaFoldDB" id="A0A099LS07"/>
<protein>
    <submittedName>
        <fullName evidence="3">DUF3943 domain-containing protein</fullName>
    </submittedName>
    <submittedName>
        <fullName evidence="4">Ubiquitin--protein ligase</fullName>
    </submittedName>
</protein>
<evidence type="ECO:0000259" key="2">
    <source>
        <dbReference type="Pfam" id="PF13084"/>
    </source>
</evidence>
<proteinExistence type="predicted"/>
<dbReference type="Pfam" id="PF13084">
    <property type="entry name" value="DUF3943"/>
    <property type="match status" value="1"/>
</dbReference>
<dbReference type="GO" id="GO:0016874">
    <property type="term" value="F:ligase activity"/>
    <property type="evidence" value="ECO:0007669"/>
    <property type="project" value="UniProtKB-KW"/>
</dbReference>
<dbReference type="RefSeq" id="WP_039425836.1">
    <property type="nucleotide sequence ID" value="NZ_CP046791.1"/>
</dbReference>
<dbReference type="Proteomes" id="UP001253463">
    <property type="component" value="Unassembled WGS sequence"/>
</dbReference>
<dbReference type="EMBL" id="JMCG01000001">
    <property type="protein sequence ID" value="KGK11008.1"/>
    <property type="molecule type" value="Genomic_DNA"/>
</dbReference>
<keyword evidence="5" id="KW-1185">Reference proteome</keyword>
<dbReference type="GeneID" id="43682887"/>
<organism evidence="4 5">
    <name type="scientific">Vibrio navarrensis</name>
    <dbReference type="NCBI Taxonomy" id="29495"/>
    <lineage>
        <taxon>Bacteria</taxon>
        <taxon>Pseudomonadati</taxon>
        <taxon>Pseudomonadota</taxon>
        <taxon>Gammaproteobacteria</taxon>
        <taxon>Vibrionales</taxon>
        <taxon>Vibrionaceae</taxon>
        <taxon>Vibrio</taxon>
    </lineage>
</organism>
<accession>A0A099LS07</accession>
<sequence length="303" mass="33865">MPKPLLLTKALSGLLLTASVSAQANQFDFSKHTETTYATDCLQEYCVNDGLYSFNNAQLLSLDESEPKLDLDANTQPKYLIVPQDKDWDYLMGQTYTILGLSVATVGLMTLLPQSITKWDDDSRDLSNLGSKWKDNVTSGPVWDRDEHVLNYIMHPYFGGVYYTAARHAGYNEFESFLYSATMSTFFWEYGVEAFAEVPSWQDIFITPFFGAVVGEMMLETEQSILADGGEVLGSKTAGDVSLFFLNPVGHIHHWASNLWGGSADVSFTSNPWFGNQDAAKFALDAGYAYDNQFYGLDFKVTF</sequence>
<reference evidence="3" key="2">
    <citation type="submission" date="2023-10" db="EMBL/GenBank/DDBJ databases">
        <authorList>
            <consortium name="PulseNet: The National Subtyping Network for Foodborne Disease Surveillance"/>
        </authorList>
    </citation>
    <scope>NUCLEOTIDE SEQUENCE</scope>
    <source>
        <strain evidence="3">PNUSAV004886</strain>
    </source>
</reference>
<feature type="signal peptide" evidence="1">
    <location>
        <begin position="1"/>
        <end position="24"/>
    </location>
</feature>